<keyword evidence="2" id="KW-1185">Reference proteome</keyword>
<dbReference type="HOGENOM" id="CLU_129126_0_0_0"/>
<evidence type="ECO:0000313" key="2">
    <source>
        <dbReference type="Proteomes" id="UP000006844"/>
    </source>
</evidence>
<reference evidence="1 2" key="1">
    <citation type="journal article" date="2012" name="Stand. Genomic Sci.">
        <title>Complete genome sequence of Terriglobus saanensis type strain SP1PR4(T), an Acidobacteria from tundra soil.</title>
        <authorList>
            <person name="Rawat S.R."/>
            <person name="Mannisto M.K."/>
            <person name="Starovoytov V."/>
            <person name="Goodwin L."/>
            <person name="Nolan M."/>
            <person name="Hauser L."/>
            <person name="Land M."/>
            <person name="Davenport K.W."/>
            <person name="Woyke T."/>
            <person name="Haggblom M.M."/>
        </authorList>
    </citation>
    <scope>NUCLEOTIDE SEQUENCE</scope>
    <source>
        <strain evidence="2">ATCC BAA-1853 / DSM 23119 / SP1PR4</strain>
    </source>
</reference>
<dbReference type="RefSeq" id="WP_013569048.1">
    <property type="nucleotide sequence ID" value="NC_014963.1"/>
</dbReference>
<dbReference type="STRING" id="401053.AciPR4_2536"/>
<dbReference type="eggNOG" id="COG3543">
    <property type="taxonomic scope" value="Bacteria"/>
</dbReference>
<dbReference type="AlphaFoldDB" id="E8V097"/>
<gene>
    <name evidence="1" type="ordered locus">AciPR4_2536</name>
</gene>
<organism evidence="1 2">
    <name type="scientific">Terriglobus saanensis (strain ATCC BAA-1853 / DSM 23119 / SP1PR4)</name>
    <dbReference type="NCBI Taxonomy" id="401053"/>
    <lineage>
        <taxon>Bacteria</taxon>
        <taxon>Pseudomonadati</taxon>
        <taxon>Acidobacteriota</taxon>
        <taxon>Terriglobia</taxon>
        <taxon>Terriglobales</taxon>
        <taxon>Acidobacteriaceae</taxon>
        <taxon>Terriglobus</taxon>
    </lineage>
</organism>
<dbReference type="OrthoDB" id="121064at2"/>
<proteinExistence type="predicted"/>
<sequence>MTIKLRAHHLLCMLTFVGEGYTPAFVSNFEEVIWSIKRGEALVKIVQGPDDLCSPLFKEAVCHCHDPSVLLRDERAAADLGVLLELAIGPGESLLLTEDVLQTLRRSFADGTIRSACLDCQWKPLCDTVAERSFHGTRLLQ</sequence>
<name>E8V097_TERSS</name>
<evidence type="ECO:0008006" key="3">
    <source>
        <dbReference type="Google" id="ProtNLM"/>
    </source>
</evidence>
<protein>
    <recommendedName>
        <fullName evidence="3">DUF1284 domain-containing protein</fullName>
    </recommendedName>
</protein>
<evidence type="ECO:0000313" key="1">
    <source>
        <dbReference type="EMBL" id="ADV83315.1"/>
    </source>
</evidence>
<accession>E8V097</accession>
<dbReference type="Proteomes" id="UP000006844">
    <property type="component" value="Chromosome"/>
</dbReference>
<dbReference type="InterPro" id="IPR009702">
    <property type="entry name" value="DUF1284"/>
</dbReference>
<dbReference type="Pfam" id="PF06935">
    <property type="entry name" value="DUF1284"/>
    <property type="match status" value="1"/>
</dbReference>
<dbReference type="KEGG" id="tsa:AciPR4_2536"/>
<dbReference type="EMBL" id="CP002467">
    <property type="protein sequence ID" value="ADV83315.1"/>
    <property type="molecule type" value="Genomic_DNA"/>
</dbReference>